<organism evidence="1 2">
    <name type="scientific">Pangasianodon hypophthalmus</name>
    <name type="common">Striped catfish</name>
    <name type="synonym">Helicophagus hypophthalmus</name>
    <dbReference type="NCBI Taxonomy" id="310915"/>
    <lineage>
        <taxon>Eukaryota</taxon>
        <taxon>Metazoa</taxon>
        <taxon>Chordata</taxon>
        <taxon>Craniata</taxon>
        <taxon>Vertebrata</taxon>
        <taxon>Euteleostomi</taxon>
        <taxon>Actinopterygii</taxon>
        <taxon>Neopterygii</taxon>
        <taxon>Teleostei</taxon>
        <taxon>Ostariophysi</taxon>
        <taxon>Siluriformes</taxon>
        <taxon>Pangasiidae</taxon>
        <taxon>Pangasianodon</taxon>
    </lineage>
</organism>
<name>A0A5N5P6R3_PANHP</name>
<comment type="caution">
    <text evidence="1">The sequence shown here is derived from an EMBL/GenBank/DDBJ whole genome shotgun (WGS) entry which is preliminary data.</text>
</comment>
<gene>
    <name evidence="1" type="ORF">PHYPO_G00211370</name>
</gene>
<dbReference type="Proteomes" id="UP000327468">
    <property type="component" value="Chromosome 6"/>
</dbReference>
<dbReference type="AlphaFoldDB" id="A0A5N5P6R3"/>
<reference evidence="1 2" key="1">
    <citation type="submission" date="2019-06" db="EMBL/GenBank/DDBJ databases">
        <title>A chromosome-scale genome assembly of the striped catfish, Pangasianodon hypophthalmus.</title>
        <authorList>
            <person name="Wen M."/>
            <person name="Zahm M."/>
            <person name="Roques C."/>
            <person name="Cabau C."/>
            <person name="Klopp C."/>
            <person name="Donnadieu C."/>
            <person name="Jouanno E."/>
            <person name="Avarre J.-C."/>
            <person name="Campet M."/>
            <person name="Ha T.T.T."/>
            <person name="Dugue R."/>
            <person name="Lampietro C."/>
            <person name="Louis A."/>
            <person name="Herpin A."/>
            <person name="Echchiki A."/>
            <person name="Berthelot C."/>
            <person name="Parey E."/>
            <person name="Roest-Crollius H."/>
            <person name="Braasch I."/>
            <person name="Postlethwait J."/>
            <person name="Bobe J."/>
            <person name="Montfort J."/>
            <person name="Bouchez O."/>
            <person name="Begum T."/>
            <person name="Schartl M."/>
            <person name="Guiguen Y."/>
        </authorList>
    </citation>
    <scope>NUCLEOTIDE SEQUENCE [LARGE SCALE GENOMIC DNA]</scope>
    <source>
        <strain evidence="1 2">Indonesia</strain>
        <tissue evidence="1">Blood</tissue>
    </source>
</reference>
<protein>
    <submittedName>
        <fullName evidence="1">Uncharacterized protein</fullName>
    </submittedName>
</protein>
<evidence type="ECO:0000313" key="1">
    <source>
        <dbReference type="EMBL" id="KAB5574643.1"/>
    </source>
</evidence>
<dbReference type="EMBL" id="VFJC01000007">
    <property type="protein sequence ID" value="KAB5574643.1"/>
    <property type="molecule type" value="Genomic_DNA"/>
</dbReference>
<sequence>MATNRVRDMYEADLKTKIRGIDDKNKIEKIKKQYRDEKLKDNPDVLFKIYRKAKLHVLLFTPSHPVEWKRVIYKHTTLDTSVQLTVRRAVKGDLPIINMSGSEDELQYICDRFAQLYNEVRKYVQNPKAELDEIEELIARIRELELENKNLRRQLDEAQS</sequence>
<proteinExistence type="predicted"/>
<evidence type="ECO:0000313" key="2">
    <source>
        <dbReference type="Proteomes" id="UP000327468"/>
    </source>
</evidence>
<accession>A0A5N5P6R3</accession>
<keyword evidence="2" id="KW-1185">Reference proteome</keyword>